<comment type="subcellular location">
    <subcellularLocation>
        <location evidence="1">Membrane</location>
        <topology evidence="1">Multi-pass membrane protein</topology>
    </subcellularLocation>
</comment>
<feature type="transmembrane region" description="Helical" evidence="5">
    <location>
        <begin position="101"/>
        <end position="119"/>
    </location>
</feature>
<evidence type="ECO:0000313" key="7">
    <source>
        <dbReference type="Proteomes" id="UP001437256"/>
    </source>
</evidence>
<name>A0ABR2ZZF7_9AGAR</name>
<evidence type="ECO:0000256" key="4">
    <source>
        <dbReference type="ARBA" id="ARBA00023136"/>
    </source>
</evidence>
<evidence type="ECO:0000256" key="3">
    <source>
        <dbReference type="ARBA" id="ARBA00022989"/>
    </source>
</evidence>
<reference evidence="6 7" key="1">
    <citation type="submission" date="2024-05" db="EMBL/GenBank/DDBJ databases">
        <title>A draft genome resource for the thread blight pathogen Marasmius tenuissimus strain MS-2.</title>
        <authorList>
            <person name="Yulfo-Soto G.E."/>
            <person name="Baruah I.K."/>
            <person name="Amoako-Attah I."/>
            <person name="Bukari Y."/>
            <person name="Meinhardt L.W."/>
            <person name="Bailey B.A."/>
            <person name="Cohen S.P."/>
        </authorList>
    </citation>
    <scope>NUCLEOTIDE SEQUENCE [LARGE SCALE GENOMIC DNA]</scope>
    <source>
        <strain evidence="6 7">MS-2</strain>
    </source>
</reference>
<protein>
    <submittedName>
        <fullName evidence="6">Uncharacterized protein</fullName>
    </submittedName>
</protein>
<accession>A0ABR2ZZF7</accession>
<keyword evidence="3 5" id="KW-1133">Transmembrane helix</keyword>
<keyword evidence="2 5" id="KW-0812">Transmembrane</keyword>
<dbReference type="PANTHER" id="PTHR48022:SF64">
    <property type="entry name" value="MAJOR FACILITATOR SUPERFAMILY (MFS) PROFILE DOMAIN-CONTAINING PROTEIN"/>
    <property type="match status" value="1"/>
</dbReference>
<organism evidence="6 7">
    <name type="scientific">Marasmius tenuissimus</name>
    <dbReference type="NCBI Taxonomy" id="585030"/>
    <lineage>
        <taxon>Eukaryota</taxon>
        <taxon>Fungi</taxon>
        <taxon>Dikarya</taxon>
        <taxon>Basidiomycota</taxon>
        <taxon>Agaricomycotina</taxon>
        <taxon>Agaricomycetes</taxon>
        <taxon>Agaricomycetidae</taxon>
        <taxon>Agaricales</taxon>
        <taxon>Marasmiineae</taxon>
        <taxon>Marasmiaceae</taxon>
        <taxon>Marasmius</taxon>
    </lineage>
</organism>
<dbReference type="EMBL" id="JBBXMP010000038">
    <property type="protein sequence ID" value="KAL0066153.1"/>
    <property type="molecule type" value="Genomic_DNA"/>
</dbReference>
<dbReference type="InterPro" id="IPR005828">
    <property type="entry name" value="MFS_sugar_transport-like"/>
</dbReference>
<dbReference type="InterPro" id="IPR036259">
    <property type="entry name" value="MFS_trans_sf"/>
</dbReference>
<dbReference type="PANTHER" id="PTHR48022">
    <property type="entry name" value="PLASTIDIC GLUCOSE TRANSPORTER 4"/>
    <property type="match status" value="1"/>
</dbReference>
<feature type="transmembrane region" description="Helical" evidence="5">
    <location>
        <begin position="12"/>
        <end position="33"/>
    </location>
</feature>
<evidence type="ECO:0000256" key="1">
    <source>
        <dbReference type="ARBA" id="ARBA00004141"/>
    </source>
</evidence>
<comment type="caution">
    <text evidence="6">The sequence shown here is derived from an EMBL/GenBank/DDBJ whole genome shotgun (WGS) entry which is preliminary data.</text>
</comment>
<gene>
    <name evidence="6" type="ORF">AAF712_006777</name>
</gene>
<keyword evidence="4 5" id="KW-0472">Membrane</keyword>
<evidence type="ECO:0000256" key="5">
    <source>
        <dbReference type="SAM" id="Phobius"/>
    </source>
</evidence>
<proteinExistence type="predicted"/>
<dbReference type="InterPro" id="IPR050360">
    <property type="entry name" value="MFS_Sugar_Transporters"/>
</dbReference>
<dbReference type="Pfam" id="PF00083">
    <property type="entry name" value="Sugar_tr"/>
    <property type="match status" value="1"/>
</dbReference>
<keyword evidence="7" id="KW-1185">Reference proteome</keyword>
<sequence length="161" mass="17971">MGLSAGFATKHNAGMGIAVIPFLFCFNAFYAIAWTPLPYHYTAGMLKKPSRIVRGIDLATEIMPYSLRTKGLAIYTIFNQLGNAFNQFVNPIALKSIAWNYGVYLGILVLVLLLEYFLFPETRGLSLEEITYVFDHGIKDARRAATQELGVARLVNEKAED</sequence>
<dbReference type="Proteomes" id="UP001437256">
    <property type="component" value="Unassembled WGS sequence"/>
</dbReference>
<evidence type="ECO:0000313" key="6">
    <source>
        <dbReference type="EMBL" id="KAL0066153.1"/>
    </source>
</evidence>
<evidence type="ECO:0000256" key="2">
    <source>
        <dbReference type="ARBA" id="ARBA00022692"/>
    </source>
</evidence>
<dbReference type="SUPFAM" id="SSF103473">
    <property type="entry name" value="MFS general substrate transporter"/>
    <property type="match status" value="1"/>
</dbReference>
<dbReference type="Gene3D" id="1.20.1250.20">
    <property type="entry name" value="MFS general substrate transporter like domains"/>
    <property type="match status" value="1"/>
</dbReference>